<name>A0ABD5UG75_9EURY</name>
<protein>
    <submittedName>
        <fullName evidence="1">Enoyl-CoA hydratase/isomerase family protein</fullName>
    </submittedName>
</protein>
<dbReference type="Gene3D" id="1.10.12.10">
    <property type="entry name" value="Lyase 2-enoyl-coa Hydratase, Chain A, domain 2"/>
    <property type="match status" value="1"/>
</dbReference>
<accession>A0ABD5UG75</accession>
<dbReference type="InterPro" id="IPR029045">
    <property type="entry name" value="ClpP/crotonase-like_dom_sf"/>
</dbReference>
<dbReference type="PANTHER" id="PTHR43459">
    <property type="entry name" value="ENOYL-COA HYDRATASE"/>
    <property type="match status" value="1"/>
</dbReference>
<dbReference type="RefSeq" id="WP_304449575.1">
    <property type="nucleotide sequence ID" value="NZ_JARRAH010000002.1"/>
</dbReference>
<reference evidence="1 2" key="1">
    <citation type="journal article" date="2019" name="Int. J. Syst. Evol. Microbiol.">
        <title>The Global Catalogue of Microorganisms (GCM) 10K type strain sequencing project: providing services to taxonomists for standard genome sequencing and annotation.</title>
        <authorList>
            <consortium name="The Broad Institute Genomics Platform"/>
            <consortium name="The Broad Institute Genome Sequencing Center for Infectious Disease"/>
            <person name="Wu L."/>
            <person name="Ma J."/>
        </authorList>
    </citation>
    <scope>NUCLEOTIDE SEQUENCE [LARGE SCALE GENOMIC DNA]</scope>
    <source>
        <strain evidence="1 2">PSRA2</strain>
    </source>
</reference>
<evidence type="ECO:0000313" key="1">
    <source>
        <dbReference type="EMBL" id="MFC6837858.1"/>
    </source>
</evidence>
<dbReference type="InterPro" id="IPR014748">
    <property type="entry name" value="Enoyl-CoA_hydra_C"/>
</dbReference>
<gene>
    <name evidence="1" type="ORF">ACFQHK_15320</name>
</gene>
<dbReference type="InterPro" id="IPR001753">
    <property type="entry name" value="Enoyl-CoA_hydra/iso"/>
</dbReference>
<dbReference type="PANTHER" id="PTHR43459:SF1">
    <property type="entry name" value="EG:BACN32G11.4 PROTEIN"/>
    <property type="match status" value="1"/>
</dbReference>
<proteinExistence type="predicted"/>
<dbReference type="Pfam" id="PF00378">
    <property type="entry name" value="ECH_1"/>
    <property type="match status" value="1"/>
</dbReference>
<keyword evidence="2" id="KW-1185">Reference proteome</keyword>
<dbReference type="Gene3D" id="3.90.226.10">
    <property type="entry name" value="2-enoyl-CoA Hydratase, Chain A, domain 1"/>
    <property type="match status" value="1"/>
</dbReference>
<dbReference type="AlphaFoldDB" id="A0ABD5UG75"/>
<dbReference type="EMBL" id="JBHSXM010000002">
    <property type="protein sequence ID" value="MFC6837858.1"/>
    <property type="molecule type" value="Genomic_DNA"/>
</dbReference>
<dbReference type="CDD" id="cd06558">
    <property type="entry name" value="crotonase-like"/>
    <property type="match status" value="1"/>
</dbReference>
<sequence>MTDDVLYEVDGGIATITMNRPDVHNAFTRDTIFHLNEAIRDAREDDAVYAIVLTGAGDGFCSGADVRSMPDWTQMTKEDYAGYLWSVQNVVRQLRTTAKPTAAAVDGPAVGAGCDFALATDVRYLSPDALLREGFVRIGLIPGDGGGWLLPRLIGEAKAREYLLTGKDITPEDAVDLGLAVEVTDDPLGAAHGFAEEVRDLPATAVQHTKALIDSEQSYEDYSERAIEYQWLCVNDAEHHEAVAAFNEKRAPDFDREY</sequence>
<comment type="caution">
    <text evidence="1">The sequence shown here is derived from an EMBL/GenBank/DDBJ whole genome shotgun (WGS) entry which is preliminary data.</text>
</comment>
<evidence type="ECO:0000313" key="2">
    <source>
        <dbReference type="Proteomes" id="UP001596406"/>
    </source>
</evidence>
<dbReference type="SUPFAM" id="SSF52096">
    <property type="entry name" value="ClpP/crotonase"/>
    <property type="match status" value="1"/>
</dbReference>
<organism evidence="1 2">
    <name type="scientific">Halomarina ordinaria</name>
    <dbReference type="NCBI Taxonomy" id="3033939"/>
    <lineage>
        <taxon>Archaea</taxon>
        <taxon>Methanobacteriati</taxon>
        <taxon>Methanobacteriota</taxon>
        <taxon>Stenosarchaea group</taxon>
        <taxon>Halobacteria</taxon>
        <taxon>Halobacteriales</taxon>
        <taxon>Natronomonadaceae</taxon>
        <taxon>Halomarina</taxon>
    </lineage>
</organism>
<dbReference type="Proteomes" id="UP001596406">
    <property type="component" value="Unassembled WGS sequence"/>
</dbReference>